<proteinExistence type="inferred from homology"/>
<evidence type="ECO:0000256" key="3">
    <source>
        <dbReference type="ARBA" id="ARBA00022741"/>
    </source>
</evidence>
<evidence type="ECO:0000256" key="4">
    <source>
        <dbReference type="ARBA" id="ARBA00022840"/>
    </source>
</evidence>
<evidence type="ECO:0000313" key="7">
    <source>
        <dbReference type="Proteomes" id="UP001500326"/>
    </source>
</evidence>
<comment type="caution">
    <text evidence="6">The sequence shown here is derived from an EMBL/GenBank/DDBJ whole genome shotgun (WGS) entry which is preliminary data.</text>
</comment>
<accession>A0ABP5DJ03</accession>
<evidence type="ECO:0000256" key="1">
    <source>
        <dbReference type="ARBA" id="ARBA00005417"/>
    </source>
</evidence>
<dbReference type="SUPFAM" id="SSF52540">
    <property type="entry name" value="P-loop containing nucleoside triphosphate hydrolases"/>
    <property type="match status" value="1"/>
</dbReference>
<dbReference type="PROSITE" id="PS50893">
    <property type="entry name" value="ABC_TRANSPORTER_2"/>
    <property type="match status" value="1"/>
</dbReference>
<dbReference type="Pfam" id="PF00005">
    <property type="entry name" value="ABC_tran"/>
    <property type="match status" value="1"/>
</dbReference>
<keyword evidence="2" id="KW-0813">Transport</keyword>
<gene>
    <name evidence="6" type="ORF">GCM10009777_12990</name>
</gene>
<organism evidence="6 7">
    <name type="scientific">Microbacterium pumilum</name>
    <dbReference type="NCBI Taxonomy" id="344165"/>
    <lineage>
        <taxon>Bacteria</taxon>
        <taxon>Bacillati</taxon>
        <taxon>Actinomycetota</taxon>
        <taxon>Actinomycetes</taxon>
        <taxon>Micrococcales</taxon>
        <taxon>Microbacteriaceae</taxon>
        <taxon>Microbacterium</taxon>
    </lineage>
</organism>
<dbReference type="InterPro" id="IPR017871">
    <property type="entry name" value="ABC_transporter-like_CS"/>
</dbReference>
<protein>
    <recommendedName>
        <fullName evidence="5">ABC transporter domain-containing protein</fullName>
    </recommendedName>
</protein>
<evidence type="ECO:0000313" key="6">
    <source>
        <dbReference type="EMBL" id="GAA1980875.1"/>
    </source>
</evidence>
<dbReference type="PANTHER" id="PTHR43335:SF4">
    <property type="entry name" value="ABC TRANSPORTER, ATP-BINDING PROTEIN"/>
    <property type="match status" value="1"/>
</dbReference>
<keyword evidence="7" id="KW-1185">Reference proteome</keyword>
<dbReference type="SMART" id="SM00382">
    <property type="entry name" value="AAA"/>
    <property type="match status" value="1"/>
</dbReference>
<dbReference type="EMBL" id="BAAAOH010000001">
    <property type="protein sequence ID" value="GAA1980875.1"/>
    <property type="molecule type" value="Genomic_DNA"/>
</dbReference>
<dbReference type="Proteomes" id="UP001500326">
    <property type="component" value="Unassembled WGS sequence"/>
</dbReference>
<dbReference type="PANTHER" id="PTHR43335">
    <property type="entry name" value="ABC TRANSPORTER, ATP-BINDING PROTEIN"/>
    <property type="match status" value="1"/>
</dbReference>
<name>A0ABP5DJ03_9MICO</name>
<feature type="domain" description="ABC transporter" evidence="5">
    <location>
        <begin position="1"/>
        <end position="212"/>
    </location>
</feature>
<keyword evidence="4" id="KW-0067">ATP-binding</keyword>
<dbReference type="InterPro" id="IPR003593">
    <property type="entry name" value="AAA+_ATPase"/>
</dbReference>
<reference evidence="7" key="1">
    <citation type="journal article" date="2019" name="Int. J. Syst. Evol. Microbiol.">
        <title>The Global Catalogue of Microorganisms (GCM) 10K type strain sequencing project: providing services to taxonomists for standard genome sequencing and annotation.</title>
        <authorList>
            <consortium name="The Broad Institute Genomics Platform"/>
            <consortium name="The Broad Institute Genome Sequencing Center for Infectious Disease"/>
            <person name="Wu L."/>
            <person name="Ma J."/>
        </authorList>
    </citation>
    <scope>NUCLEOTIDE SEQUENCE [LARGE SCALE GENOMIC DNA]</scope>
    <source>
        <strain evidence="7">JCM 14902</strain>
    </source>
</reference>
<dbReference type="PROSITE" id="PS00211">
    <property type="entry name" value="ABC_TRANSPORTER_1"/>
    <property type="match status" value="1"/>
</dbReference>
<dbReference type="InterPro" id="IPR027417">
    <property type="entry name" value="P-loop_NTPase"/>
</dbReference>
<sequence>MHDLRLSLAPGEIVALVGLNGAGKTTLMRLALGMLRPQEGTVRIAGGDLATAPAAVWREVGHLIEVPLAYPELTTRQNLRAAAALRGADPSCVERAITEWKLDGYADRRVRRLSLGNRQRVGLASALQHAPRLVVLDEPSNALDPAGVLVLRDALLQRADAGAAVLVSSHHLDEVARIAHRIVVMNGGRLIGELEPATSELERVFFERVRIDDEERRAVAA</sequence>
<dbReference type="Gene3D" id="3.40.50.300">
    <property type="entry name" value="P-loop containing nucleotide triphosphate hydrolases"/>
    <property type="match status" value="1"/>
</dbReference>
<dbReference type="InterPro" id="IPR003439">
    <property type="entry name" value="ABC_transporter-like_ATP-bd"/>
</dbReference>
<comment type="similarity">
    <text evidence="1">Belongs to the ABC transporter superfamily.</text>
</comment>
<evidence type="ECO:0000259" key="5">
    <source>
        <dbReference type="PROSITE" id="PS50893"/>
    </source>
</evidence>
<evidence type="ECO:0000256" key="2">
    <source>
        <dbReference type="ARBA" id="ARBA00022448"/>
    </source>
</evidence>
<keyword evidence="3" id="KW-0547">Nucleotide-binding</keyword>